<evidence type="ECO:0000256" key="1">
    <source>
        <dbReference type="SAM" id="Phobius"/>
    </source>
</evidence>
<gene>
    <name evidence="2" type="ORF">JIN82_01905</name>
</gene>
<organism evidence="2 3">
    <name type="scientific">Persicirhabdus sediminis</name>
    <dbReference type="NCBI Taxonomy" id="454144"/>
    <lineage>
        <taxon>Bacteria</taxon>
        <taxon>Pseudomonadati</taxon>
        <taxon>Verrucomicrobiota</taxon>
        <taxon>Verrucomicrobiia</taxon>
        <taxon>Verrucomicrobiales</taxon>
        <taxon>Verrucomicrobiaceae</taxon>
        <taxon>Persicirhabdus</taxon>
    </lineage>
</organism>
<proteinExistence type="predicted"/>
<keyword evidence="1" id="KW-1133">Transmembrane helix</keyword>
<name>A0A8J7SKP2_9BACT</name>
<dbReference type="RefSeq" id="WP_200309939.1">
    <property type="nucleotide sequence ID" value="NZ_JAENIM010000009.1"/>
</dbReference>
<evidence type="ECO:0000313" key="2">
    <source>
        <dbReference type="EMBL" id="MBK1789903.1"/>
    </source>
</evidence>
<accession>A0A8J7SKP2</accession>
<comment type="caution">
    <text evidence="2">The sequence shown here is derived from an EMBL/GenBank/DDBJ whole genome shotgun (WGS) entry which is preliminary data.</text>
</comment>
<sequence length="261" mass="30522">MQSEPKKSWLEEYLDRRPPYYWWFLGLVLASCFTLISWSICLEVFHKPENPRYYRWLGNINRSPILQEYSPQNAPKIAVQDVEQMRKSFLLLNHYDREVLNRRLLHYYLINYNENTLASYLRGEFRITKVRQLGDNDFITHGIVIEAQAYHQFDDDTPAAPYPLTATLYLPTPLADADDEEATPPEPPAKQVNKFKVGDKLNINKFPHFFSLLNVHTIPREGDDTIYHISAVSLAQSFNPPHGKRFNLAPPKKLNLKYLGR</sequence>
<dbReference type="PROSITE" id="PS51257">
    <property type="entry name" value="PROKAR_LIPOPROTEIN"/>
    <property type="match status" value="1"/>
</dbReference>
<feature type="transmembrane region" description="Helical" evidence="1">
    <location>
        <begin position="20"/>
        <end position="45"/>
    </location>
</feature>
<dbReference type="EMBL" id="JAENIM010000009">
    <property type="protein sequence ID" value="MBK1789903.1"/>
    <property type="molecule type" value="Genomic_DNA"/>
</dbReference>
<reference evidence="2" key="1">
    <citation type="submission" date="2021-01" db="EMBL/GenBank/DDBJ databases">
        <title>Modified the classification status of verrucomicrobia.</title>
        <authorList>
            <person name="Feng X."/>
        </authorList>
    </citation>
    <scope>NUCLEOTIDE SEQUENCE</scope>
    <source>
        <strain evidence="2">_KCTC 22039</strain>
    </source>
</reference>
<evidence type="ECO:0000313" key="3">
    <source>
        <dbReference type="Proteomes" id="UP000624703"/>
    </source>
</evidence>
<dbReference type="AlphaFoldDB" id="A0A8J7SKP2"/>
<keyword evidence="1" id="KW-0472">Membrane</keyword>
<keyword evidence="3" id="KW-1185">Reference proteome</keyword>
<dbReference type="Proteomes" id="UP000624703">
    <property type="component" value="Unassembled WGS sequence"/>
</dbReference>
<protein>
    <submittedName>
        <fullName evidence="2">Uncharacterized protein</fullName>
    </submittedName>
</protein>
<keyword evidence="1" id="KW-0812">Transmembrane</keyword>